<dbReference type="AlphaFoldDB" id="A0A7S7NTH1"/>
<dbReference type="GO" id="GO:0009055">
    <property type="term" value="F:electron transfer activity"/>
    <property type="evidence" value="ECO:0007669"/>
    <property type="project" value="InterPro"/>
</dbReference>
<feature type="domain" description="Cytochrome c" evidence="12">
    <location>
        <begin position="200"/>
        <end position="313"/>
    </location>
</feature>
<evidence type="ECO:0000256" key="5">
    <source>
        <dbReference type="ARBA" id="ARBA00022764"/>
    </source>
</evidence>
<dbReference type="Proteomes" id="UP000593892">
    <property type="component" value="Chromosome"/>
</dbReference>
<evidence type="ECO:0000256" key="8">
    <source>
        <dbReference type="PIRSR" id="PIRSR000294-1"/>
    </source>
</evidence>
<feature type="binding site" description="axial binding residue" evidence="9">
    <location>
        <position position="288"/>
    </location>
    <ligand>
        <name>heme c</name>
        <dbReference type="ChEBI" id="CHEBI:61717"/>
        <label>2</label>
    </ligand>
    <ligandPart>
        <name>Fe</name>
        <dbReference type="ChEBI" id="CHEBI:18248"/>
    </ligandPart>
</feature>
<dbReference type="InterPro" id="IPR009056">
    <property type="entry name" value="Cyt_c-like_dom"/>
</dbReference>
<evidence type="ECO:0000313" key="14">
    <source>
        <dbReference type="Proteomes" id="UP000593892"/>
    </source>
</evidence>
<keyword evidence="4 11" id="KW-0732">Signal</keyword>
<keyword evidence="6" id="KW-0560">Oxidoreductase</keyword>
<evidence type="ECO:0000256" key="9">
    <source>
        <dbReference type="PIRSR" id="PIRSR000294-2"/>
    </source>
</evidence>
<dbReference type="Gene3D" id="1.10.760.10">
    <property type="entry name" value="Cytochrome c-like domain"/>
    <property type="match status" value="2"/>
</dbReference>
<dbReference type="PIRSF" id="PIRSF000294">
    <property type="entry name" value="Cytochrome-c_peroxidase"/>
    <property type="match status" value="1"/>
</dbReference>
<evidence type="ECO:0000256" key="4">
    <source>
        <dbReference type="ARBA" id="ARBA00022729"/>
    </source>
</evidence>
<dbReference type="InterPro" id="IPR026259">
    <property type="entry name" value="MauG/Cytc_peroxidase"/>
</dbReference>
<comment type="PTM">
    <text evidence="8">Binds 2 heme groups per subunit.</text>
</comment>
<evidence type="ECO:0000256" key="6">
    <source>
        <dbReference type="ARBA" id="ARBA00023002"/>
    </source>
</evidence>
<evidence type="ECO:0000313" key="13">
    <source>
        <dbReference type="EMBL" id="QOY89522.1"/>
    </source>
</evidence>
<feature type="signal peptide" evidence="11">
    <location>
        <begin position="1"/>
        <end position="18"/>
    </location>
</feature>
<proteinExistence type="predicted"/>
<feature type="region of interest" description="Disordered" evidence="10">
    <location>
        <begin position="319"/>
        <end position="340"/>
    </location>
</feature>
<evidence type="ECO:0000256" key="2">
    <source>
        <dbReference type="ARBA" id="ARBA00022617"/>
    </source>
</evidence>
<feature type="binding site" description="covalent" evidence="8">
    <location>
        <position position="214"/>
    </location>
    <ligand>
        <name>heme c</name>
        <dbReference type="ChEBI" id="CHEBI:61717"/>
        <label>2</label>
    </ligand>
</feature>
<evidence type="ECO:0000256" key="11">
    <source>
        <dbReference type="SAM" id="SignalP"/>
    </source>
</evidence>
<dbReference type="KEGG" id="pfer:IRI77_06100"/>
<feature type="binding site" description="covalent" evidence="8">
    <location>
        <position position="68"/>
    </location>
    <ligand>
        <name>heme c</name>
        <dbReference type="ChEBI" id="CHEBI:61717"/>
        <label>1</label>
    </ligand>
</feature>
<protein>
    <submittedName>
        <fullName evidence="13">C-type cytochrome</fullName>
    </submittedName>
</protein>
<comment type="subcellular location">
    <subcellularLocation>
        <location evidence="1">Periplasm</location>
    </subcellularLocation>
</comment>
<evidence type="ECO:0000256" key="1">
    <source>
        <dbReference type="ARBA" id="ARBA00004418"/>
    </source>
</evidence>
<dbReference type="EMBL" id="CP063849">
    <property type="protein sequence ID" value="QOY89522.1"/>
    <property type="molecule type" value="Genomic_DNA"/>
</dbReference>
<keyword evidence="14" id="KW-1185">Reference proteome</keyword>
<dbReference type="PANTHER" id="PTHR30600:SF7">
    <property type="entry name" value="CYTOCHROME C PEROXIDASE-RELATED"/>
    <property type="match status" value="1"/>
</dbReference>
<evidence type="ECO:0000259" key="12">
    <source>
        <dbReference type="PROSITE" id="PS51007"/>
    </source>
</evidence>
<dbReference type="SUPFAM" id="SSF46626">
    <property type="entry name" value="Cytochrome c"/>
    <property type="match status" value="2"/>
</dbReference>
<comment type="cofactor">
    <cofactor evidence="8">
        <name>heme</name>
        <dbReference type="ChEBI" id="CHEBI:30413"/>
    </cofactor>
    <text evidence="8">Binds 2 heme groups.</text>
</comment>
<reference evidence="13 14" key="1">
    <citation type="submission" date="2020-10" db="EMBL/GenBank/DDBJ databases">
        <title>Complete genome sequence of Paludibaculum fermentans P105T, a facultatively anaerobic acidobacterium capable of dissimilatory Fe(III) reduction.</title>
        <authorList>
            <person name="Dedysh S.N."/>
            <person name="Beletsky A.V."/>
            <person name="Kulichevskaya I.S."/>
            <person name="Mardanov A.V."/>
            <person name="Ravin N.V."/>
        </authorList>
    </citation>
    <scope>NUCLEOTIDE SEQUENCE [LARGE SCALE GENOMIC DNA]</scope>
    <source>
        <strain evidence="13 14">P105</strain>
    </source>
</reference>
<name>A0A7S7NTH1_PALFE</name>
<feature type="binding site" description="covalent" evidence="8">
    <location>
        <position position="217"/>
    </location>
    <ligand>
        <name>heme c</name>
        <dbReference type="ChEBI" id="CHEBI:61717"/>
        <label>2</label>
    </ligand>
</feature>
<dbReference type="GO" id="GO:0042597">
    <property type="term" value="C:periplasmic space"/>
    <property type="evidence" value="ECO:0007669"/>
    <property type="project" value="UniProtKB-SubCell"/>
</dbReference>
<keyword evidence="7 9" id="KW-0408">Iron</keyword>
<gene>
    <name evidence="13" type="ORF">IRI77_06100</name>
</gene>
<dbReference type="PROSITE" id="PS51007">
    <property type="entry name" value="CYTC"/>
    <property type="match status" value="1"/>
</dbReference>
<dbReference type="InterPro" id="IPR036909">
    <property type="entry name" value="Cyt_c-like_dom_sf"/>
</dbReference>
<dbReference type="InterPro" id="IPR004852">
    <property type="entry name" value="Di-haem_cyt_c_peroxidsae"/>
</dbReference>
<feature type="binding site" description="covalent" evidence="8">
    <location>
        <position position="71"/>
    </location>
    <ligand>
        <name>heme c</name>
        <dbReference type="ChEBI" id="CHEBI:61717"/>
        <label>1</label>
    </ligand>
</feature>
<organism evidence="13 14">
    <name type="scientific">Paludibaculum fermentans</name>
    <dbReference type="NCBI Taxonomy" id="1473598"/>
    <lineage>
        <taxon>Bacteria</taxon>
        <taxon>Pseudomonadati</taxon>
        <taxon>Acidobacteriota</taxon>
        <taxon>Terriglobia</taxon>
        <taxon>Bryobacterales</taxon>
        <taxon>Bryobacteraceae</taxon>
        <taxon>Paludibaculum</taxon>
    </lineage>
</organism>
<dbReference type="Pfam" id="PF03150">
    <property type="entry name" value="CCP_MauG"/>
    <property type="match status" value="1"/>
</dbReference>
<dbReference type="PANTHER" id="PTHR30600">
    <property type="entry name" value="CYTOCHROME C PEROXIDASE-RELATED"/>
    <property type="match status" value="1"/>
</dbReference>
<feature type="binding site" description="axial binding residue" evidence="9">
    <location>
        <position position="218"/>
    </location>
    <ligand>
        <name>heme c</name>
        <dbReference type="ChEBI" id="CHEBI:61717"/>
        <label>2</label>
    </ligand>
    <ligandPart>
        <name>Fe</name>
        <dbReference type="ChEBI" id="CHEBI:18248"/>
    </ligandPart>
</feature>
<evidence type="ECO:0000256" key="3">
    <source>
        <dbReference type="ARBA" id="ARBA00022723"/>
    </source>
</evidence>
<dbReference type="InterPro" id="IPR051395">
    <property type="entry name" value="Cytochrome_c_Peroxidase/MauG"/>
</dbReference>
<evidence type="ECO:0000256" key="10">
    <source>
        <dbReference type="SAM" id="MobiDB-lite"/>
    </source>
</evidence>
<feature type="binding site" description="axial binding residue" evidence="9">
    <location>
        <position position="72"/>
    </location>
    <ligand>
        <name>heme c</name>
        <dbReference type="ChEBI" id="CHEBI:61717"/>
        <label>1</label>
    </ligand>
    <ligandPart>
        <name>Fe</name>
        <dbReference type="ChEBI" id="CHEBI:18248"/>
    </ligandPart>
</feature>
<dbReference type="RefSeq" id="WP_194451184.1">
    <property type="nucleotide sequence ID" value="NZ_CP063849.1"/>
</dbReference>
<feature type="binding site" description="axial binding residue" evidence="9">
    <location>
        <position position="88"/>
    </location>
    <ligand>
        <name>heme c</name>
        <dbReference type="ChEBI" id="CHEBI:61717"/>
        <label>1</label>
    </ligand>
    <ligandPart>
        <name>Fe</name>
        <dbReference type="ChEBI" id="CHEBI:18248"/>
    </ligandPart>
</feature>
<dbReference type="GO" id="GO:0020037">
    <property type="term" value="F:heme binding"/>
    <property type="evidence" value="ECO:0007669"/>
    <property type="project" value="InterPro"/>
</dbReference>
<keyword evidence="3 9" id="KW-0479">Metal-binding</keyword>
<keyword evidence="5" id="KW-0574">Periplasm</keyword>
<feature type="chain" id="PRO_5032706928" evidence="11">
    <location>
        <begin position="19"/>
        <end position="340"/>
    </location>
</feature>
<accession>A0A7S7NTH1</accession>
<dbReference type="GO" id="GO:0046872">
    <property type="term" value="F:metal ion binding"/>
    <property type="evidence" value="ECO:0007669"/>
    <property type="project" value="UniProtKB-KW"/>
</dbReference>
<sequence>MYSKVLIAIGLTGLCAMAAEVPAYKLKVFQPLPAAMDSTANPPTQAKIELGRMLYFENRLSKSQKFSCNSCHRLDKFGVDNEATSEGHKGQRGNRNSPTVFNAALHMAQFWDGRAADVEAQAKGPVLNPVEMAMPDEGTVVKTLKSMPEYVALFAKAFPGEKDPVTYNNMAKAIGVFERKLVTPSRWDKFLAGDKTALTAQEQAGLAKFLDAGCAGCHSGTLLGGSSYQKLGAAHPYPGLKDEGRSKISKNEGEKFYFKVPSLRNIDKTAPYYHDGSVKTLDEAVNRMAEFQLGQKMAPADVTAIVTWLKSLTGEVPASLTTKPKLPASGPQTPKPDVTD</sequence>
<evidence type="ECO:0000256" key="7">
    <source>
        <dbReference type="ARBA" id="ARBA00023004"/>
    </source>
</evidence>
<dbReference type="GO" id="GO:0004130">
    <property type="term" value="F:cytochrome-c peroxidase activity"/>
    <property type="evidence" value="ECO:0007669"/>
    <property type="project" value="TreeGrafter"/>
</dbReference>
<keyword evidence="2 8" id="KW-0349">Heme</keyword>